<keyword evidence="2" id="KW-1185">Reference proteome</keyword>
<gene>
    <name evidence="1" type="ORF">SCALOS_LOCUS10818</name>
</gene>
<sequence length="165" mass="19745">VRKARDIETTYTPMFQYDYHRPIDNQDFGEARSKRFAEMEKYTHFKAIYFGAEILCEDDIVRLIPKKNTRSEKDVMSSKGRSSYLQITSIYKHPKKGIHLTGDMYNRGNLLENNKYQWYPMNEDYEEYNIDLSEVAGRFYSIWPDHSEIMPCKTANILQERQRMT</sequence>
<dbReference type="EMBL" id="CAJVPM010042656">
    <property type="protein sequence ID" value="CAG8709686.1"/>
    <property type="molecule type" value="Genomic_DNA"/>
</dbReference>
<proteinExistence type="predicted"/>
<feature type="non-terminal residue" evidence="1">
    <location>
        <position position="1"/>
    </location>
</feature>
<reference evidence="1" key="1">
    <citation type="submission" date="2021-06" db="EMBL/GenBank/DDBJ databases">
        <authorList>
            <person name="Kallberg Y."/>
            <person name="Tangrot J."/>
            <person name="Rosling A."/>
        </authorList>
    </citation>
    <scope>NUCLEOTIDE SEQUENCE</scope>
    <source>
        <strain evidence="1">AU212A</strain>
    </source>
</reference>
<evidence type="ECO:0000313" key="1">
    <source>
        <dbReference type="EMBL" id="CAG8709686.1"/>
    </source>
</evidence>
<comment type="caution">
    <text evidence="1">The sequence shown here is derived from an EMBL/GenBank/DDBJ whole genome shotgun (WGS) entry which is preliminary data.</text>
</comment>
<name>A0ACA9PHA7_9GLOM</name>
<protein>
    <submittedName>
        <fullName evidence="1">8469_t:CDS:1</fullName>
    </submittedName>
</protein>
<dbReference type="Proteomes" id="UP000789860">
    <property type="component" value="Unassembled WGS sequence"/>
</dbReference>
<feature type="non-terminal residue" evidence="1">
    <location>
        <position position="165"/>
    </location>
</feature>
<organism evidence="1 2">
    <name type="scientific">Scutellospora calospora</name>
    <dbReference type="NCBI Taxonomy" id="85575"/>
    <lineage>
        <taxon>Eukaryota</taxon>
        <taxon>Fungi</taxon>
        <taxon>Fungi incertae sedis</taxon>
        <taxon>Mucoromycota</taxon>
        <taxon>Glomeromycotina</taxon>
        <taxon>Glomeromycetes</taxon>
        <taxon>Diversisporales</taxon>
        <taxon>Gigasporaceae</taxon>
        <taxon>Scutellospora</taxon>
    </lineage>
</organism>
<evidence type="ECO:0000313" key="2">
    <source>
        <dbReference type="Proteomes" id="UP000789860"/>
    </source>
</evidence>
<accession>A0ACA9PHA7</accession>